<accession>A0ABD1BZM9</accession>
<gene>
    <name evidence="1" type="ORF">V5N11_002488</name>
</gene>
<protein>
    <submittedName>
        <fullName evidence="1">Uncharacterized protein</fullName>
    </submittedName>
</protein>
<dbReference type="Proteomes" id="UP001558713">
    <property type="component" value="Unassembled WGS sequence"/>
</dbReference>
<organism evidence="1 2">
    <name type="scientific">Cardamine amara subsp. amara</name>
    <dbReference type="NCBI Taxonomy" id="228776"/>
    <lineage>
        <taxon>Eukaryota</taxon>
        <taxon>Viridiplantae</taxon>
        <taxon>Streptophyta</taxon>
        <taxon>Embryophyta</taxon>
        <taxon>Tracheophyta</taxon>
        <taxon>Spermatophyta</taxon>
        <taxon>Magnoliopsida</taxon>
        <taxon>eudicotyledons</taxon>
        <taxon>Gunneridae</taxon>
        <taxon>Pentapetalae</taxon>
        <taxon>rosids</taxon>
        <taxon>malvids</taxon>
        <taxon>Brassicales</taxon>
        <taxon>Brassicaceae</taxon>
        <taxon>Cardamineae</taxon>
        <taxon>Cardamine</taxon>
    </lineage>
</organism>
<proteinExistence type="predicted"/>
<reference evidence="1 2" key="1">
    <citation type="submission" date="2024-04" db="EMBL/GenBank/DDBJ databases">
        <title>Genome assembly C_amara_ONT_v2.</title>
        <authorList>
            <person name="Yant L."/>
            <person name="Moore C."/>
            <person name="Slenker M."/>
        </authorList>
    </citation>
    <scope>NUCLEOTIDE SEQUENCE [LARGE SCALE GENOMIC DNA]</scope>
    <source>
        <tissue evidence="1">Leaf</tissue>
    </source>
</reference>
<evidence type="ECO:0000313" key="1">
    <source>
        <dbReference type="EMBL" id="KAL1222663.1"/>
    </source>
</evidence>
<comment type="caution">
    <text evidence="1">The sequence shown here is derived from an EMBL/GenBank/DDBJ whole genome shotgun (WGS) entry which is preliminary data.</text>
</comment>
<dbReference type="AlphaFoldDB" id="A0ABD1BZM9"/>
<name>A0ABD1BZM9_CARAN</name>
<keyword evidence="2" id="KW-1185">Reference proteome</keyword>
<dbReference type="EMBL" id="JBANAX010000093">
    <property type="protein sequence ID" value="KAL1222663.1"/>
    <property type="molecule type" value="Genomic_DNA"/>
</dbReference>
<sequence>MQQIIRGIDLEAWISVEEGWTHPVTKDANGKEIPKPKKSWIAEEKLEAKFNAKALSAIFTSLPGISSPGCRDAHQQRRLGIFCRFRLREPEM</sequence>
<evidence type="ECO:0000313" key="2">
    <source>
        <dbReference type="Proteomes" id="UP001558713"/>
    </source>
</evidence>